<evidence type="ECO:0000313" key="1">
    <source>
        <dbReference type="EMBL" id="QTA85453.1"/>
    </source>
</evidence>
<keyword evidence="2" id="KW-1185">Reference proteome</keyword>
<dbReference type="AlphaFoldDB" id="A0A975GM44"/>
<reference evidence="1" key="1">
    <citation type="journal article" date="2021" name="Microb. Physiol.">
        <title>Proteogenomic Insights into the Physiology of Marine, Sulfate-Reducing, Filamentous Desulfonema limicola and Desulfonema magnum.</title>
        <authorList>
            <person name="Schnaars V."/>
            <person name="Wohlbrand L."/>
            <person name="Scheve S."/>
            <person name="Hinrichs C."/>
            <person name="Reinhardt R."/>
            <person name="Rabus R."/>
        </authorList>
    </citation>
    <scope>NUCLEOTIDE SEQUENCE</scope>
    <source>
        <strain evidence="1">4be13</strain>
    </source>
</reference>
<proteinExistence type="predicted"/>
<sequence>MGCQLRQYMKLRPEFLNSQFHINGRDLPVTTNDKNFIVFPNT</sequence>
<evidence type="ECO:0000313" key="2">
    <source>
        <dbReference type="Proteomes" id="UP000663722"/>
    </source>
</evidence>
<gene>
    <name evidence="1" type="ORF">dnm_014630</name>
</gene>
<dbReference type="EMBL" id="CP061800">
    <property type="protein sequence ID" value="QTA85453.1"/>
    <property type="molecule type" value="Genomic_DNA"/>
</dbReference>
<protein>
    <submittedName>
        <fullName evidence="1">Uncharacterized protein</fullName>
    </submittedName>
</protein>
<dbReference type="Proteomes" id="UP000663722">
    <property type="component" value="Chromosome"/>
</dbReference>
<name>A0A975GM44_9BACT</name>
<dbReference type="KEGG" id="dmm:dnm_014630"/>
<organism evidence="1 2">
    <name type="scientific">Desulfonema magnum</name>
    <dbReference type="NCBI Taxonomy" id="45655"/>
    <lineage>
        <taxon>Bacteria</taxon>
        <taxon>Pseudomonadati</taxon>
        <taxon>Thermodesulfobacteriota</taxon>
        <taxon>Desulfobacteria</taxon>
        <taxon>Desulfobacterales</taxon>
        <taxon>Desulfococcaceae</taxon>
        <taxon>Desulfonema</taxon>
    </lineage>
</organism>
<accession>A0A975GM44</accession>